<gene>
    <name evidence="2" type="ORF">Hsar01_03839</name>
</gene>
<proteinExistence type="predicted"/>
<dbReference type="InterPro" id="IPR025272">
    <property type="entry name" value="SocA_Panacea"/>
</dbReference>
<protein>
    <recommendedName>
        <fullName evidence="1">Antitoxin SocA-like Panacea domain-containing protein</fullName>
    </recommendedName>
</protein>
<name>A0ABP9UYZ2_9BACT</name>
<keyword evidence="3" id="KW-1185">Reference proteome</keyword>
<dbReference type="RefSeq" id="WP_353568698.1">
    <property type="nucleotide sequence ID" value="NZ_BAABRI010000029.1"/>
</dbReference>
<evidence type="ECO:0000259" key="1">
    <source>
        <dbReference type="Pfam" id="PF13274"/>
    </source>
</evidence>
<evidence type="ECO:0000313" key="3">
    <source>
        <dbReference type="Proteomes" id="UP001476282"/>
    </source>
</evidence>
<reference evidence="2 3" key="1">
    <citation type="submission" date="2024-02" db="EMBL/GenBank/DDBJ databases">
        <title>Haloferula sargassicola NBRC 104335.</title>
        <authorList>
            <person name="Ichikawa N."/>
            <person name="Katano-Makiyama Y."/>
            <person name="Hidaka K."/>
        </authorList>
    </citation>
    <scope>NUCLEOTIDE SEQUENCE [LARGE SCALE GENOMIC DNA]</scope>
    <source>
        <strain evidence="2 3">NBRC 104335</strain>
    </source>
</reference>
<feature type="domain" description="Antitoxin SocA-like Panacea" evidence="1">
    <location>
        <begin position="32"/>
        <end position="140"/>
    </location>
</feature>
<organism evidence="2 3">
    <name type="scientific">Haloferula sargassicola</name>
    <dbReference type="NCBI Taxonomy" id="490096"/>
    <lineage>
        <taxon>Bacteria</taxon>
        <taxon>Pseudomonadati</taxon>
        <taxon>Verrucomicrobiota</taxon>
        <taxon>Verrucomicrobiia</taxon>
        <taxon>Verrucomicrobiales</taxon>
        <taxon>Verrucomicrobiaceae</taxon>
        <taxon>Haloferula</taxon>
    </lineage>
</organism>
<accession>A0ABP9UYZ2</accession>
<sequence>MNLTFAHRKATQALNFFARKEGGRMNKLKALKLVYFADRCHLRRYGRPITNDRYLAMEYGPVASSCKDLAEMSEFLGKEETAYAQRFLSPAGHDYTSAAEVDVDEFSQTDLEALEFAWIHYGRRSPFDLADETHKFPEWKRHEARFQSPYESWVPMAYGDFFENPPEGVDQLPPLSPDEQADLREQLEELHSVESLWR</sequence>
<dbReference type="Proteomes" id="UP001476282">
    <property type="component" value="Unassembled WGS sequence"/>
</dbReference>
<comment type="caution">
    <text evidence="2">The sequence shown here is derived from an EMBL/GenBank/DDBJ whole genome shotgun (WGS) entry which is preliminary data.</text>
</comment>
<dbReference type="Pfam" id="PF13274">
    <property type="entry name" value="SocA_Panacea"/>
    <property type="match status" value="1"/>
</dbReference>
<dbReference type="EMBL" id="BAABRI010000029">
    <property type="protein sequence ID" value="GAA5484594.1"/>
    <property type="molecule type" value="Genomic_DNA"/>
</dbReference>
<evidence type="ECO:0000313" key="2">
    <source>
        <dbReference type="EMBL" id="GAA5484594.1"/>
    </source>
</evidence>